<dbReference type="InterPro" id="IPR016913">
    <property type="entry name" value="UCP029215"/>
</dbReference>
<evidence type="ECO:0000313" key="2">
    <source>
        <dbReference type="EMBL" id="AUV57176.1"/>
    </source>
</evidence>
<dbReference type="EMBL" id="MG732930">
    <property type="protein sequence ID" value="AUV57176.1"/>
    <property type="molecule type" value="Genomic_DNA"/>
</dbReference>
<accession>A0A2P0W9Y3</accession>
<gene>
    <name evidence="2" type="ORF">Ec62</name>
</gene>
<dbReference type="PIRSF" id="PIRSF029215">
    <property type="entry name" value="UCP029215"/>
    <property type="match status" value="1"/>
</dbReference>
<organism evidence="2 3">
    <name type="scientific">Enterobacter phage Ec_L1</name>
    <dbReference type="NCBI Taxonomy" id="2070180"/>
    <lineage>
        <taxon>Viruses</taxon>
        <taxon>Duplodnaviria</taxon>
        <taxon>Heunggongvirae</taxon>
        <taxon>Uroviricota</taxon>
        <taxon>Caudoviricetes</taxon>
        <taxon>Drexlerviridae</taxon>
        <taxon>Eclunavirus</taxon>
        <taxon>Eclunavirus EcL1</taxon>
    </lineage>
</organism>
<dbReference type="Pfam" id="PF09979">
    <property type="entry name" value="DUF2213"/>
    <property type="match status" value="1"/>
</dbReference>
<dbReference type="OrthoDB" id="4812at10239"/>
<evidence type="ECO:0000313" key="3">
    <source>
        <dbReference type="Proteomes" id="UP000241856"/>
    </source>
</evidence>
<dbReference type="Proteomes" id="UP000241856">
    <property type="component" value="Segment"/>
</dbReference>
<sequence length="379" mass="40750">MKKQRYDSVKVKARFDENGFLVDTPIVARIGAQTYYKADGTPRVEFRPASEVFKAESLATYQGKPITLGHVTVSSKNAKGVVVGSCSGAGVPAGNGVEVPVTVYDGEAIAKAKKKIAAELSVGYTSVDIEEPGWGCNETGEYILDKDKNDSDHIPASWVRFDALQTEITVNHVAMVFRGRAGIAKLNLDSEQEFPYDELVPNKTDEDLEMKKIKIDGVEYEVPVQVAAALEKADAAVSGISVKVDAAVDAAVAVITAERDQLKAKVDSIPSMIEEALEKAKTDEAALVALVATAADFGVKADGMDAKAIKLAVIKEASGIDASDKDDAYIDASFDFAVKSDKMALQRIAVNGKENSDKNDKNDKDDADEIPNPQNRFRK</sequence>
<proteinExistence type="predicted"/>
<protein>
    <submittedName>
        <fullName evidence="2">Capsid and scaffold protein</fullName>
    </submittedName>
</protein>
<name>A0A2P0W9Y3_9CAUD</name>
<reference evidence="2 3" key="1">
    <citation type="submission" date="2017-12" db="EMBL/GenBank/DDBJ databases">
        <title>Genomic analysis of a novel phage Ec_L1 lytic to Enterobacter cloacae.</title>
        <authorList>
            <person name="Li Z."/>
            <person name="Ren H."/>
            <person name="Xu Y."/>
        </authorList>
    </citation>
    <scope>NUCLEOTIDE SEQUENCE [LARGE SCALE GENOMIC DNA]</scope>
</reference>
<feature type="region of interest" description="Disordered" evidence="1">
    <location>
        <begin position="349"/>
        <end position="379"/>
    </location>
</feature>
<evidence type="ECO:0000256" key="1">
    <source>
        <dbReference type="SAM" id="MobiDB-lite"/>
    </source>
</evidence>
<feature type="compositionally biased region" description="Basic and acidic residues" evidence="1">
    <location>
        <begin position="354"/>
        <end position="364"/>
    </location>
</feature>
<keyword evidence="3" id="KW-1185">Reference proteome</keyword>